<dbReference type="Gene3D" id="1.25.10.10">
    <property type="entry name" value="Leucine-rich Repeat Variant"/>
    <property type="match status" value="1"/>
</dbReference>
<evidence type="ECO:0000256" key="2">
    <source>
        <dbReference type="ARBA" id="ARBA00023015"/>
    </source>
</evidence>
<keyword evidence="1" id="KW-0156">Chromatin regulator</keyword>
<dbReference type="InterPro" id="IPR001606">
    <property type="entry name" value="ARID_dom"/>
</dbReference>
<gene>
    <name evidence="6" type="primary">Contig10284.g10971</name>
    <name evidence="6" type="ORF">STYLEM_8240</name>
</gene>
<dbReference type="InterPro" id="IPR016024">
    <property type="entry name" value="ARM-type_fold"/>
</dbReference>
<evidence type="ECO:0000313" key="6">
    <source>
        <dbReference type="EMBL" id="CDW79254.1"/>
    </source>
</evidence>
<reference evidence="6 7" key="1">
    <citation type="submission" date="2014-06" db="EMBL/GenBank/DDBJ databases">
        <authorList>
            <person name="Swart Estienne"/>
        </authorList>
    </citation>
    <scope>NUCLEOTIDE SEQUENCE [LARGE SCALE GENOMIC DNA]</scope>
    <source>
        <strain evidence="6 7">130c</strain>
    </source>
</reference>
<feature type="domain" description="ARID" evidence="5">
    <location>
        <begin position="22"/>
        <end position="114"/>
    </location>
</feature>
<keyword evidence="2" id="KW-0805">Transcription regulation</keyword>
<dbReference type="SMART" id="SM00501">
    <property type="entry name" value="BRIGHT"/>
    <property type="match status" value="1"/>
</dbReference>
<dbReference type="PANTHER" id="PTHR22970">
    <property type="entry name" value="AT-RICH INTERACTIVE DOMAIN-CONTAINING PROTEIN 2"/>
    <property type="match status" value="1"/>
</dbReference>
<dbReference type="InterPro" id="IPR011989">
    <property type="entry name" value="ARM-like"/>
</dbReference>
<dbReference type="GO" id="GO:0006325">
    <property type="term" value="P:chromatin organization"/>
    <property type="evidence" value="ECO:0007669"/>
    <property type="project" value="UniProtKB-KW"/>
</dbReference>
<evidence type="ECO:0000256" key="1">
    <source>
        <dbReference type="ARBA" id="ARBA00022853"/>
    </source>
</evidence>
<dbReference type="InterPro" id="IPR052406">
    <property type="entry name" value="Chromatin_Remodeling_Comp"/>
</dbReference>
<organism evidence="6 7">
    <name type="scientific">Stylonychia lemnae</name>
    <name type="common">Ciliate</name>
    <dbReference type="NCBI Taxonomy" id="5949"/>
    <lineage>
        <taxon>Eukaryota</taxon>
        <taxon>Sar</taxon>
        <taxon>Alveolata</taxon>
        <taxon>Ciliophora</taxon>
        <taxon>Intramacronucleata</taxon>
        <taxon>Spirotrichea</taxon>
        <taxon>Stichotrichia</taxon>
        <taxon>Sporadotrichida</taxon>
        <taxon>Oxytrichidae</taxon>
        <taxon>Stylonychinae</taxon>
        <taxon>Stylonychia</taxon>
    </lineage>
</organism>
<evidence type="ECO:0000313" key="7">
    <source>
        <dbReference type="Proteomes" id="UP000039865"/>
    </source>
</evidence>
<accession>A0A078AAL1</accession>
<dbReference type="SUPFAM" id="SSF48371">
    <property type="entry name" value="ARM repeat"/>
    <property type="match status" value="1"/>
</dbReference>
<dbReference type="PROSITE" id="PS51011">
    <property type="entry name" value="ARID"/>
    <property type="match status" value="1"/>
</dbReference>
<evidence type="ECO:0000256" key="3">
    <source>
        <dbReference type="ARBA" id="ARBA00023163"/>
    </source>
</evidence>
<dbReference type="GO" id="GO:0003677">
    <property type="term" value="F:DNA binding"/>
    <property type="evidence" value="ECO:0007669"/>
    <property type="project" value="InterPro"/>
</dbReference>
<dbReference type="Proteomes" id="UP000039865">
    <property type="component" value="Unassembled WGS sequence"/>
</dbReference>
<sequence>MKSSSSFQMPKNLEFLDEEDEKKKCQEFKEHLIKFQRELGVENFKVPSIGGKELDLCKLYKAVISRGGSQRVSNNKLWKEIVNEFEIPSSCTSASFTLRNHYNKCLLQYEKKYFLGQTNLDISDKIGGEGGIGLSSGVAAGQSGAFYPPIYPHSTNNQFAIPPSYGQPILGGSGYGSQAQNFMTSGPHVGVGRPPKNPYDHAGFQTHQQAQVSMQSQPASVNPNSKYQVTKKVKLSQIEAESKRLVLAFESRITKEINWALNTLAIFSCNTNQNFTLENQPYLLESISNYLVFCIQNIESLSYSDPFEKKSKVIAVNVPSFVDALMVGQPQTAGQILQSDNQLQNSSLGLQKLDYKTFGTFTKEIRKREGKYEDKKKELLDELAAQQQNGLGGPSAVQMPKARGRKPKIKILEEQNALDEIRKKRKKLVTVLHQEVTELELIDHLRMIILIVRNLSFIRANEHHLIKCFKLLDIVTSLFVDLIDREITFNCLDIITNLGKHLVLSELNCGRELVDALFGLFSTADTEITVDQCVECLRRLSLSAGNEEYLEEVRDEDIQNLINLLMSSNIETREGCLEILCTISDRKTALKVKIAHQKKCIERLIGLIATGSQTPNEEKISKLAALTLANLNLAPSNRALIVPYEQELALIAASDEKTCKIIAEILGDLDSYQVYSK</sequence>
<evidence type="ECO:0000256" key="4">
    <source>
        <dbReference type="ARBA" id="ARBA00023242"/>
    </source>
</evidence>
<evidence type="ECO:0000259" key="5">
    <source>
        <dbReference type="PROSITE" id="PS51011"/>
    </source>
</evidence>
<protein>
    <submittedName>
        <fullName evidence="6">At-rich interactive domain-containing protein 2</fullName>
    </submittedName>
</protein>
<proteinExistence type="predicted"/>
<keyword evidence="3" id="KW-0804">Transcription</keyword>
<keyword evidence="4" id="KW-0539">Nucleus</keyword>
<dbReference type="EMBL" id="CCKQ01007828">
    <property type="protein sequence ID" value="CDW79254.1"/>
    <property type="molecule type" value="Genomic_DNA"/>
</dbReference>
<dbReference type="InterPro" id="IPR036431">
    <property type="entry name" value="ARID_dom_sf"/>
</dbReference>
<name>A0A078AAL1_STYLE</name>
<keyword evidence="7" id="KW-1185">Reference proteome</keyword>
<dbReference type="InParanoid" id="A0A078AAL1"/>
<dbReference type="Gene3D" id="1.10.150.60">
    <property type="entry name" value="ARID DNA-binding domain"/>
    <property type="match status" value="1"/>
</dbReference>
<dbReference type="OrthoDB" id="338531at2759"/>
<dbReference type="PANTHER" id="PTHR22970:SF14">
    <property type="entry name" value="AT-RICH INTERACTIVE DOMAIN-CONTAINING PROTEIN 2"/>
    <property type="match status" value="1"/>
</dbReference>
<dbReference type="SMART" id="SM01014">
    <property type="entry name" value="ARID"/>
    <property type="match status" value="1"/>
</dbReference>
<dbReference type="SUPFAM" id="SSF46774">
    <property type="entry name" value="ARID-like"/>
    <property type="match status" value="1"/>
</dbReference>
<dbReference type="OMA" id="IMLAFES"/>
<dbReference type="AlphaFoldDB" id="A0A078AAL1"/>
<dbReference type="CDD" id="cd16100">
    <property type="entry name" value="ARID"/>
    <property type="match status" value="1"/>
</dbReference>
<dbReference type="Pfam" id="PF01388">
    <property type="entry name" value="ARID"/>
    <property type="match status" value="1"/>
</dbReference>